<accession>A0A5J6KUS2</accession>
<dbReference type="PANTHER" id="PTHR48111">
    <property type="entry name" value="REGULATOR OF RPOS"/>
    <property type="match status" value="1"/>
</dbReference>
<keyword evidence="7" id="KW-1185">Reference proteome</keyword>
<dbReference type="SMART" id="SM00448">
    <property type="entry name" value="REC"/>
    <property type="match status" value="1"/>
</dbReference>
<evidence type="ECO:0000256" key="1">
    <source>
        <dbReference type="ARBA" id="ARBA00022553"/>
    </source>
</evidence>
<protein>
    <submittedName>
        <fullName evidence="6">Response regulator transcription factor</fullName>
    </submittedName>
</protein>
<evidence type="ECO:0000313" key="7">
    <source>
        <dbReference type="Proteomes" id="UP000326838"/>
    </source>
</evidence>
<gene>
    <name evidence="6" type="ORF">F6B40_11730</name>
</gene>
<dbReference type="InterPro" id="IPR011006">
    <property type="entry name" value="CheY-like_superfamily"/>
</dbReference>
<keyword evidence="4" id="KW-0238">DNA-binding</keyword>
<dbReference type="GO" id="GO:0000156">
    <property type="term" value="F:phosphorelay response regulator activity"/>
    <property type="evidence" value="ECO:0007669"/>
    <property type="project" value="TreeGrafter"/>
</dbReference>
<dbReference type="GO" id="GO:0032993">
    <property type="term" value="C:protein-DNA complex"/>
    <property type="evidence" value="ECO:0007669"/>
    <property type="project" value="TreeGrafter"/>
</dbReference>
<keyword evidence="5" id="KW-0804">Transcription</keyword>
<dbReference type="Gene3D" id="3.40.50.2300">
    <property type="match status" value="1"/>
</dbReference>
<proteinExistence type="predicted"/>
<keyword evidence="1" id="KW-0597">Phosphoprotein</keyword>
<dbReference type="Pfam" id="PF00072">
    <property type="entry name" value="Response_reg"/>
    <property type="match status" value="1"/>
</dbReference>
<dbReference type="InterPro" id="IPR001789">
    <property type="entry name" value="Sig_transdc_resp-reg_receiver"/>
</dbReference>
<dbReference type="GO" id="GO:0005829">
    <property type="term" value="C:cytosol"/>
    <property type="evidence" value="ECO:0007669"/>
    <property type="project" value="TreeGrafter"/>
</dbReference>
<reference evidence="7" key="1">
    <citation type="submission" date="2019-09" db="EMBL/GenBank/DDBJ databases">
        <title>Mumia zhuanghuii sp. nov. isolated from the intestinal contents of plateau pika (Ochotona curzoniae) in the Qinghai-Tibet plateau of China.</title>
        <authorList>
            <person name="Tian Z."/>
        </authorList>
    </citation>
    <scope>NUCLEOTIDE SEQUENCE [LARGE SCALE GENOMIC DNA]</scope>
    <source>
        <strain evidence="7">L-033</strain>
    </source>
</reference>
<dbReference type="EMBL" id="VYUY01000015">
    <property type="protein sequence ID" value="KAA9132353.1"/>
    <property type="molecule type" value="Genomic_DNA"/>
</dbReference>
<dbReference type="AlphaFoldDB" id="A0A5J6KUS2"/>
<organism evidence="6 7">
    <name type="scientific">Microbacterium caowuchunii</name>
    <dbReference type="NCBI Taxonomy" id="2614638"/>
    <lineage>
        <taxon>Bacteria</taxon>
        <taxon>Bacillati</taxon>
        <taxon>Actinomycetota</taxon>
        <taxon>Actinomycetes</taxon>
        <taxon>Micrococcales</taxon>
        <taxon>Microbacteriaceae</taxon>
        <taxon>Microbacterium</taxon>
    </lineage>
</organism>
<sequence>MATILVVEDDADVAGLIEHRLAASGHDVSVAGDGDAGVEAAYVRRPDVVILDWMMPRRTGIQVCEDLRADTSFRTTKIIMLTARAQAADVERAMGAGANDYLTKPFSPRELLARVEALLN</sequence>
<dbReference type="PANTHER" id="PTHR48111:SF1">
    <property type="entry name" value="TWO-COMPONENT RESPONSE REGULATOR ORR33"/>
    <property type="match status" value="1"/>
</dbReference>
<evidence type="ECO:0000256" key="5">
    <source>
        <dbReference type="ARBA" id="ARBA00023163"/>
    </source>
</evidence>
<keyword evidence="3" id="KW-0805">Transcription regulation</keyword>
<evidence type="ECO:0000256" key="2">
    <source>
        <dbReference type="ARBA" id="ARBA00023012"/>
    </source>
</evidence>
<dbReference type="GO" id="GO:0000976">
    <property type="term" value="F:transcription cis-regulatory region binding"/>
    <property type="evidence" value="ECO:0007669"/>
    <property type="project" value="TreeGrafter"/>
</dbReference>
<comment type="caution">
    <text evidence="6">The sequence shown here is derived from an EMBL/GenBank/DDBJ whole genome shotgun (WGS) entry which is preliminary data.</text>
</comment>
<dbReference type="Proteomes" id="UP000326838">
    <property type="component" value="Unassembled WGS sequence"/>
</dbReference>
<dbReference type="FunFam" id="3.40.50.2300:FF:000001">
    <property type="entry name" value="DNA-binding response regulator PhoB"/>
    <property type="match status" value="1"/>
</dbReference>
<dbReference type="SUPFAM" id="SSF52172">
    <property type="entry name" value="CheY-like"/>
    <property type="match status" value="1"/>
</dbReference>
<dbReference type="InterPro" id="IPR039420">
    <property type="entry name" value="WalR-like"/>
</dbReference>
<dbReference type="PROSITE" id="PS50110">
    <property type="entry name" value="RESPONSE_REGULATORY"/>
    <property type="match status" value="1"/>
</dbReference>
<dbReference type="RefSeq" id="WP_150894183.1">
    <property type="nucleotide sequence ID" value="NZ_CP044231.1"/>
</dbReference>
<name>A0A5J6KUS2_9MICO</name>
<accession>A0A5N0TB98</accession>
<evidence type="ECO:0000256" key="3">
    <source>
        <dbReference type="ARBA" id="ARBA00023015"/>
    </source>
</evidence>
<keyword evidence="2" id="KW-0902">Two-component regulatory system</keyword>
<evidence type="ECO:0000313" key="6">
    <source>
        <dbReference type="EMBL" id="KAA9132353.1"/>
    </source>
</evidence>
<dbReference type="GO" id="GO:0006355">
    <property type="term" value="P:regulation of DNA-templated transcription"/>
    <property type="evidence" value="ECO:0007669"/>
    <property type="project" value="TreeGrafter"/>
</dbReference>
<evidence type="ECO:0000256" key="4">
    <source>
        <dbReference type="ARBA" id="ARBA00023125"/>
    </source>
</evidence>